<feature type="transmembrane region" description="Helical" evidence="9">
    <location>
        <begin position="287"/>
        <end position="307"/>
    </location>
</feature>
<dbReference type="SUPFAM" id="SSF161093">
    <property type="entry name" value="MgtE membrane domain-like"/>
    <property type="match status" value="1"/>
</dbReference>
<dbReference type="InterPro" id="IPR046342">
    <property type="entry name" value="CBS_dom_sf"/>
</dbReference>
<dbReference type="SMART" id="SM00116">
    <property type="entry name" value="CBS"/>
    <property type="match status" value="2"/>
</dbReference>
<sequence>MEIDMDMEKEIIQRIENIVSSNDAEGAVNLCKEVHYVDICEALDEMEDDQVRTFVKLLPFEDVAGLLESSWDDFQLLVTPFFTNAELVNIFSYMTNADVADLLGFISTSRRKELLRYMKSSDSDILKLILSFDAESCGGIMTTEFIALKENLTVRQAITKIKEIAPTTEIIDYLLITDKLHKLQGIVDLRQLLVADDTTLLKDLLEDFPFYVFATDDQEEASNMITKYDLEILPVVNKSMAVLGVITADDIVSVIDQEYTEDILAMGGVSQDEEFDSEFFESFKNRIPWLIVNLFTAFLAAAVVGMFSNTIEAVVALSAAMPIVTGMGGNAGNQTLAIVLTSLARGDMDLFKDWRLIFKEIGLGLLNGAIIGVGAGIILAVIYSNPFLGVIMFFSMILNIILAGITGFLIPLVLDKINIDPAVASSIFLTTFTDTCGFFIFLGLASVFLTKLI</sequence>
<dbReference type="Pfam" id="PF03448">
    <property type="entry name" value="MgtE_N"/>
    <property type="match status" value="1"/>
</dbReference>
<comment type="subcellular location">
    <subcellularLocation>
        <location evidence="9">Cell membrane</location>
        <topology evidence="9">Multi-pass membrane protein</topology>
    </subcellularLocation>
    <subcellularLocation>
        <location evidence="1">Membrane</location>
        <topology evidence="1">Multi-pass membrane protein</topology>
    </subcellularLocation>
</comment>
<comment type="similarity">
    <text evidence="2 9">Belongs to the SLC41A transporter family.</text>
</comment>
<dbReference type="STRING" id="573058.SAMN00017477_0927"/>
<dbReference type="Gene3D" id="1.10.357.20">
    <property type="entry name" value="SLC41 divalent cation transporters, integral membrane domain"/>
    <property type="match status" value="1"/>
</dbReference>
<dbReference type="PROSITE" id="PS51371">
    <property type="entry name" value="CBS"/>
    <property type="match status" value="2"/>
</dbReference>
<dbReference type="SUPFAM" id="SSF158791">
    <property type="entry name" value="MgtE N-terminal domain-like"/>
    <property type="match status" value="1"/>
</dbReference>
<feature type="domain" description="CBS" evidence="10">
    <location>
        <begin position="141"/>
        <end position="204"/>
    </location>
</feature>
<dbReference type="Gene3D" id="1.25.60.10">
    <property type="entry name" value="MgtE N-terminal domain-like"/>
    <property type="match status" value="1"/>
</dbReference>
<dbReference type="InterPro" id="IPR006669">
    <property type="entry name" value="MgtE_transporter"/>
</dbReference>
<dbReference type="InterPro" id="IPR000644">
    <property type="entry name" value="CBS_dom"/>
</dbReference>
<evidence type="ECO:0000256" key="6">
    <source>
        <dbReference type="ARBA" id="ARBA00022989"/>
    </source>
</evidence>
<dbReference type="GO" id="GO:0005886">
    <property type="term" value="C:plasma membrane"/>
    <property type="evidence" value="ECO:0007669"/>
    <property type="project" value="UniProtKB-SubCell"/>
</dbReference>
<dbReference type="Pfam" id="PF00571">
    <property type="entry name" value="CBS"/>
    <property type="match status" value="2"/>
</dbReference>
<evidence type="ECO:0000256" key="3">
    <source>
        <dbReference type="ARBA" id="ARBA00022448"/>
    </source>
</evidence>
<keyword evidence="9" id="KW-0479">Metal-binding</keyword>
<dbReference type="EMBL" id="FWWR01000009">
    <property type="protein sequence ID" value="SMB86620.1"/>
    <property type="molecule type" value="Genomic_DNA"/>
</dbReference>
<dbReference type="PANTHER" id="PTHR43773">
    <property type="entry name" value="MAGNESIUM TRANSPORTER MGTE"/>
    <property type="match status" value="1"/>
</dbReference>
<evidence type="ECO:0000313" key="11">
    <source>
        <dbReference type="EMBL" id="SMB86620.1"/>
    </source>
</evidence>
<accession>A0A1W1V022</accession>
<comment type="function">
    <text evidence="9">Acts as a magnesium transporter.</text>
</comment>
<evidence type="ECO:0000256" key="9">
    <source>
        <dbReference type="RuleBase" id="RU362011"/>
    </source>
</evidence>
<reference evidence="12" key="1">
    <citation type="submission" date="2017-04" db="EMBL/GenBank/DDBJ databases">
        <authorList>
            <person name="Varghese N."/>
            <person name="Submissions S."/>
        </authorList>
    </citation>
    <scope>NUCLEOTIDE SEQUENCE [LARGE SCALE GENOMIC DNA]</scope>
    <source>
        <strain evidence="12">DSM 20463</strain>
    </source>
</reference>
<dbReference type="CDD" id="cd04606">
    <property type="entry name" value="CBS_pair_Mg_transporter"/>
    <property type="match status" value="1"/>
</dbReference>
<keyword evidence="12" id="KW-1185">Reference proteome</keyword>
<feature type="transmembrane region" description="Helical" evidence="9">
    <location>
        <begin position="361"/>
        <end position="384"/>
    </location>
</feature>
<keyword evidence="8" id="KW-0129">CBS domain</keyword>
<dbReference type="InterPro" id="IPR038076">
    <property type="entry name" value="MgtE_N_sf"/>
</dbReference>
<keyword evidence="4 9" id="KW-0812">Transmembrane</keyword>
<dbReference type="Proteomes" id="UP000192368">
    <property type="component" value="Unassembled WGS sequence"/>
</dbReference>
<gene>
    <name evidence="11" type="ORF">SAMN00017477_0927</name>
</gene>
<dbReference type="NCBIfam" id="TIGR00400">
    <property type="entry name" value="mgtE"/>
    <property type="match status" value="1"/>
</dbReference>
<evidence type="ECO:0000256" key="7">
    <source>
        <dbReference type="ARBA" id="ARBA00023136"/>
    </source>
</evidence>
<feature type="transmembrane region" description="Helical" evidence="9">
    <location>
        <begin position="426"/>
        <end position="449"/>
    </location>
</feature>
<feature type="transmembrane region" description="Helical" evidence="9">
    <location>
        <begin position="390"/>
        <end position="414"/>
    </location>
</feature>
<name>A0A1W1V022_PEPAS</name>
<dbReference type="Pfam" id="PF01769">
    <property type="entry name" value="MgtE"/>
    <property type="match status" value="1"/>
</dbReference>
<dbReference type="RefSeq" id="WP_144017941.1">
    <property type="nucleotide sequence ID" value="NZ_FWWR01000009.1"/>
</dbReference>
<keyword evidence="5 9" id="KW-0460">Magnesium</keyword>
<dbReference type="PANTHER" id="PTHR43773:SF1">
    <property type="entry name" value="MAGNESIUM TRANSPORTER MGTE"/>
    <property type="match status" value="1"/>
</dbReference>
<dbReference type="SUPFAM" id="SSF54631">
    <property type="entry name" value="CBS-domain pair"/>
    <property type="match status" value="1"/>
</dbReference>
<keyword evidence="9" id="KW-1003">Cell membrane</keyword>
<evidence type="ECO:0000256" key="4">
    <source>
        <dbReference type="ARBA" id="ARBA00022692"/>
    </source>
</evidence>
<evidence type="ECO:0000313" key="12">
    <source>
        <dbReference type="Proteomes" id="UP000192368"/>
    </source>
</evidence>
<protein>
    <recommendedName>
        <fullName evidence="9">Magnesium transporter MgtE</fullName>
    </recommendedName>
</protein>
<dbReference type="InterPro" id="IPR006667">
    <property type="entry name" value="SLC41_membr_dom"/>
</dbReference>
<keyword evidence="3 9" id="KW-0813">Transport</keyword>
<evidence type="ECO:0000256" key="5">
    <source>
        <dbReference type="ARBA" id="ARBA00022842"/>
    </source>
</evidence>
<dbReference type="GO" id="GO:0046872">
    <property type="term" value="F:metal ion binding"/>
    <property type="evidence" value="ECO:0007669"/>
    <property type="project" value="UniProtKB-KW"/>
</dbReference>
<dbReference type="GO" id="GO:0015095">
    <property type="term" value="F:magnesium ion transmembrane transporter activity"/>
    <property type="evidence" value="ECO:0007669"/>
    <property type="project" value="UniProtKB-UniRule"/>
</dbReference>
<dbReference type="InterPro" id="IPR036739">
    <property type="entry name" value="SLC41_membr_dom_sf"/>
</dbReference>
<dbReference type="OrthoDB" id="9790355at2"/>
<organism evidence="11 12">
    <name type="scientific">Peptoniphilus asaccharolyticus DSM 20463</name>
    <dbReference type="NCBI Taxonomy" id="573058"/>
    <lineage>
        <taxon>Bacteria</taxon>
        <taxon>Bacillati</taxon>
        <taxon>Bacillota</taxon>
        <taxon>Tissierellia</taxon>
        <taxon>Tissierellales</taxon>
        <taxon>Peptoniphilaceae</taxon>
        <taxon>Peptoniphilus</taxon>
    </lineage>
</organism>
<keyword evidence="7 9" id="KW-0472">Membrane</keyword>
<proteinExistence type="inferred from homology"/>
<evidence type="ECO:0000256" key="1">
    <source>
        <dbReference type="ARBA" id="ARBA00004141"/>
    </source>
</evidence>
<comment type="subunit">
    <text evidence="9">Homodimer.</text>
</comment>
<dbReference type="InterPro" id="IPR006668">
    <property type="entry name" value="Mg_transptr_MgtE_intracell_dom"/>
</dbReference>
<evidence type="ECO:0000256" key="8">
    <source>
        <dbReference type="PROSITE-ProRule" id="PRU00703"/>
    </source>
</evidence>
<dbReference type="AlphaFoldDB" id="A0A1W1V022"/>
<keyword evidence="6 9" id="KW-1133">Transmembrane helix</keyword>
<evidence type="ECO:0000256" key="2">
    <source>
        <dbReference type="ARBA" id="ARBA00009749"/>
    </source>
</evidence>
<feature type="domain" description="CBS" evidence="10">
    <location>
        <begin position="205"/>
        <end position="263"/>
    </location>
</feature>
<feature type="transmembrane region" description="Helical" evidence="9">
    <location>
        <begin position="313"/>
        <end position="340"/>
    </location>
</feature>
<dbReference type="Gene3D" id="3.10.580.10">
    <property type="entry name" value="CBS-domain"/>
    <property type="match status" value="1"/>
</dbReference>
<evidence type="ECO:0000259" key="10">
    <source>
        <dbReference type="PROSITE" id="PS51371"/>
    </source>
</evidence>